<feature type="coiled-coil region" evidence="7">
    <location>
        <begin position="556"/>
        <end position="611"/>
    </location>
</feature>
<dbReference type="EMBL" id="KQ241633">
    <property type="protein sequence ID" value="KNC86838.1"/>
    <property type="molecule type" value="Genomic_DNA"/>
</dbReference>
<comment type="similarity">
    <text evidence="5 6">Belongs to the TRAFAC class myosin-kinesin ATPase superfamily. Kinesin family.</text>
</comment>
<dbReference type="SMART" id="SM00129">
    <property type="entry name" value="KISc"/>
    <property type="match status" value="1"/>
</dbReference>
<dbReference type="PANTHER" id="PTHR47968">
    <property type="entry name" value="CENTROMERE PROTEIN E"/>
    <property type="match status" value="1"/>
</dbReference>
<keyword evidence="6" id="KW-0493">Microtubule</keyword>
<evidence type="ECO:0000313" key="11">
    <source>
        <dbReference type="Proteomes" id="UP000054560"/>
    </source>
</evidence>
<feature type="region of interest" description="Disordered" evidence="8">
    <location>
        <begin position="1"/>
        <end position="26"/>
    </location>
</feature>
<organism evidence="10 11">
    <name type="scientific">Sphaeroforma arctica JP610</name>
    <dbReference type="NCBI Taxonomy" id="667725"/>
    <lineage>
        <taxon>Eukaryota</taxon>
        <taxon>Ichthyosporea</taxon>
        <taxon>Ichthyophonida</taxon>
        <taxon>Sphaeroforma</taxon>
    </lineage>
</organism>
<dbReference type="OrthoDB" id="3176171at2759"/>
<dbReference type="GO" id="GO:0005874">
    <property type="term" value="C:microtubule"/>
    <property type="evidence" value="ECO:0007669"/>
    <property type="project" value="UniProtKB-KW"/>
</dbReference>
<name>A0A0L0GEW7_9EUKA</name>
<evidence type="ECO:0000256" key="5">
    <source>
        <dbReference type="PROSITE-ProRule" id="PRU00283"/>
    </source>
</evidence>
<dbReference type="SUPFAM" id="SSF52540">
    <property type="entry name" value="P-loop containing nucleoside triphosphate hydrolases"/>
    <property type="match status" value="1"/>
</dbReference>
<keyword evidence="11" id="KW-1185">Reference proteome</keyword>
<keyword evidence="1 5" id="KW-0547">Nucleotide-binding</keyword>
<dbReference type="RefSeq" id="XP_014160740.1">
    <property type="nucleotide sequence ID" value="XM_014305265.1"/>
</dbReference>
<dbReference type="InterPro" id="IPR036961">
    <property type="entry name" value="Kinesin_motor_dom_sf"/>
</dbReference>
<dbReference type="InterPro" id="IPR019821">
    <property type="entry name" value="Kinesin_motor_CS"/>
</dbReference>
<proteinExistence type="inferred from homology"/>
<dbReference type="GO" id="GO:0008017">
    <property type="term" value="F:microtubule binding"/>
    <property type="evidence" value="ECO:0007669"/>
    <property type="project" value="InterPro"/>
</dbReference>
<dbReference type="PRINTS" id="PR00380">
    <property type="entry name" value="KINESINHEAVY"/>
</dbReference>
<feature type="domain" description="Kinesin motor" evidence="9">
    <location>
        <begin position="29"/>
        <end position="387"/>
    </location>
</feature>
<dbReference type="GO" id="GO:0007018">
    <property type="term" value="P:microtubule-based movement"/>
    <property type="evidence" value="ECO:0007669"/>
    <property type="project" value="InterPro"/>
</dbReference>
<dbReference type="PROSITE" id="PS50067">
    <property type="entry name" value="KINESIN_MOTOR_2"/>
    <property type="match status" value="1"/>
</dbReference>
<feature type="region of interest" description="Disordered" evidence="8">
    <location>
        <begin position="245"/>
        <end position="281"/>
    </location>
</feature>
<feature type="binding site" evidence="5">
    <location>
        <begin position="115"/>
        <end position="122"/>
    </location>
    <ligand>
        <name>ATP</name>
        <dbReference type="ChEBI" id="CHEBI:30616"/>
    </ligand>
</feature>
<dbReference type="Proteomes" id="UP000054560">
    <property type="component" value="Unassembled WGS sequence"/>
</dbReference>
<reference evidence="10 11" key="1">
    <citation type="submission" date="2011-02" db="EMBL/GenBank/DDBJ databases">
        <title>The Genome Sequence of Sphaeroforma arctica JP610.</title>
        <authorList>
            <consortium name="The Broad Institute Genome Sequencing Platform"/>
            <person name="Russ C."/>
            <person name="Cuomo C."/>
            <person name="Young S.K."/>
            <person name="Zeng Q."/>
            <person name="Gargeya S."/>
            <person name="Alvarado L."/>
            <person name="Berlin A."/>
            <person name="Chapman S.B."/>
            <person name="Chen Z."/>
            <person name="Freedman E."/>
            <person name="Gellesch M."/>
            <person name="Goldberg J."/>
            <person name="Griggs A."/>
            <person name="Gujja S."/>
            <person name="Heilman E."/>
            <person name="Heiman D."/>
            <person name="Howarth C."/>
            <person name="Mehta T."/>
            <person name="Neiman D."/>
            <person name="Pearson M."/>
            <person name="Roberts A."/>
            <person name="Saif S."/>
            <person name="Shea T."/>
            <person name="Shenoy N."/>
            <person name="Sisk P."/>
            <person name="Stolte C."/>
            <person name="Sykes S."/>
            <person name="White J."/>
            <person name="Yandava C."/>
            <person name="Burger G."/>
            <person name="Gray M.W."/>
            <person name="Holland P.W.H."/>
            <person name="King N."/>
            <person name="Lang F.B.F."/>
            <person name="Roger A.J."/>
            <person name="Ruiz-Trillo I."/>
            <person name="Haas B."/>
            <person name="Nusbaum C."/>
            <person name="Birren B."/>
        </authorList>
    </citation>
    <scope>NUCLEOTIDE SEQUENCE [LARGE SCALE GENOMIC DNA]</scope>
    <source>
        <strain evidence="10 11">JP610</strain>
    </source>
</reference>
<protein>
    <recommendedName>
        <fullName evidence="6">Kinesin-like protein</fullName>
    </recommendedName>
</protein>
<dbReference type="GeneID" id="25901535"/>
<dbReference type="InterPro" id="IPR027417">
    <property type="entry name" value="P-loop_NTPase"/>
</dbReference>
<dbReference type="STRING" id="667725.A0A0L0GEW7"/>
<evidence type="ECO:0000256" key="2">
    <source>
        <dbReference type="ARBA" id="ARBA00022840"/>
    </source>
</evidence>
<accession>A0A0L0GEW7</accession>
<sequence length="648" mass="72753">MSFRKSREPSGSDGARPVPTKSKSTAGDNIKVVVRVRPLLKDEIVQKQETAWRTTHNSIVRRPYTDPSNKNKPLPSFVFDKVYNGHKTQEIYDEIGESMVTAAMEGYNSTIFAYGETNSGKTHTMKGIKQEPGFIPQALKDVFSYIEEYPGREYVLRVSYIEIYNEAIHDLLDPAAPELKLVAHKTRGIIVAGIKEQIVTSYEHVMPLVASGEAHRHVGRTNYNSFSSRSHTILQLIIESRPAGVTPCATPSPERNKIDPAARPVRAKGQSSGYGQQAKKEEPSNVRVSVLNLIDLAGSEKAADDAARFREGQFINKSLLTLGTVIMKLSSGTSTHIPYRDSKLTRLLQNSLTGNARIAMITTINPTVRCFDESKKSLLFAQGAKKIKTAAKINQLDDSILQRYKDEIKALQMRVDELESNHPRVNELQAQIEALRLKGDMTEQEMAGQEREMRIRIEMQDAIIADYREQKQRLTRQIIQSHRTIQPTNERRATVDESEENGALDHMRTNRHGLAQTATLADDFLNLEDHTLPLDDTSLSLIRLQSVDSLKDEEVKASIKNDLKQKEMTINTLKLELQHARQDNSLLDERIADQQAELDRLTNHLQAIHEALNARGIILPEMEGWAPDVPVTLTRSNSTTSCDSATSY</sequence>
<keyword evidence="3 7" id="KW-0175">Coiled coil</keyword>
<feature type="coiled-coil region" evidence="7">
    <location>
        <begin position="401"/>
        <end position="477"/>
    </location>
</feature>
<dbReference type="GO" id="GO:0005524">
    <property type="term" value="F:ATP binding"/>
    <property type="evidence" value="ECO:0007669"/>
    <property type="project" value="UniProtKB-UniRule"/>
</dbReference>
<dbReference type="Gene3D" id="3.40.850.10">
    <property type="entry name" value="Kinesin motor domain"/>
    <property type="match status" value="1"/>
</dbReference>
<dbReference type="PROSITE" id="PS00411">
    <property type="entry name" value="KINESIN_MOTOR_1"/>
    <property type="match status" value="1"/>
</dbReference>
<keyword evidence="2 5" id="KW-0067">ATP-binding</keyword>
<dbReference type="AlphaFoldDB" id="A0A0L0GEW7"/>
<dbReference type="InterPro" id="IPR001752">
    <property type="entry name" value="Kinesin_motor_dom"/>
</dbReference>
<evidence type="ECO:0000313" key="10">
    <source>
        <dbReference type="EMBL" id="KNC86838.1"/>
    </source>
</evidence>
<evidence type="ECO:0000256" key="3">
    <source>
        <dbReference type="ARBA" id="ARBA00023054"/>
    </source>
</evidence>
<dbReference type="Pfam" id="PF00225">
    <property type="entry name" value="Kinesin"/>
    <property type="match status" value="2"/>
</dbReference>
<dbReference type="eggNOG" id="KOG0242">
    <property type="taxonomic scope" value="Eukaryota"/>
</dbReference>
<dbReference type="GO" id="GO:0003777">
    <property type="term" value="F:microtubule motor activity"/>
    <property type="evidence" value="ECO:0007669"/>
    <property type="project" value="InterPro"/>
</dbReference>
<evidence type="ECO:0000256" key="8">
    <source>
        <dbReference type="SAM" id="MobiDB-lite"/>
    </source>
</evidence>
<evidence type="ECO:0000256" key="6">
    <source>
        <dbReference type="RuleBase" id="RU000394"/>
    </source>
</evidence>
<evidence type="ECO:0000256" key="7">
    <source>
        <dbReference type="SAM" id="Coils"/>
    </source>
</evidence>
<gene>
    <name evidence="10" type="ORF">SARC_01031</name>
</gene>
<keyword evidence="4 5" id="KW-0505">Motor protein</keyword>
<evidence type="ECO:0000256" key="1">
    <source>
        <dbReference type="ARBA" id="ARBA00022741"/>
    </source>
</evidence>
<dbReference type="PANTHER" id="PTHR47968:SF75">
    <property type="entry name" value="CENTROMERE-ASSOCIATED PROTEIN E"/>
    <property type="match status" value="1"/>
</dbReference>
<dbReference type="InterPro" id="IPR027640">
    <property type="entry name" value="Kinesin-like_fam"/>
</dbReference>
<evidence type="ECO:0000256" key="4">
    <source>
        <dbReference type="ARBA" id="ARBA00023175"/>
    </source>
</evidence>
<evidence type="ECO:0000259" key="9">
    <source>
        <dbReference type="PROSITE" id="PS50067"/>
    </source>
</evidence>
<feature type="compositionally biased region" description="Basic and acidic residues" evidence="8">
    <location>
        <begin position="1"/>
        <end position="10"/>
    </location>
</feature>